<dbReference type="GO" id="GO:0030036">
    <property type="term" value="P:actin cytoskeleton organization"/>
    <property type="evidence" value="ECO:0007669"/>
    <property type="project" value="TreeGrafter"/>
</dbReference>
<reference evidence="10" key="1">
    <citation type="submission" date="2017-02" db="UniProtKB">
        <authorList>
            <consortium name="WormBaseParasite"/>
        </authorList>
    </citation>
    <scope>IDENTIFICATION</scope>
</reference>
<comment type="similarity">
    <text evidence="2">Belongs to the BRAG family.</text>
</comment>
<dbReference type="OrthoDB" id="430364at2759"/>
<evidence type="ECO:0000256" key="4">
    <source>
        <dbReference type="ARBA" id="ARBA00022553"/>
    </source>
</evidence>
<dbReference type="AlphaFoldDB" id="A0A0R3TDV8"/>
<name>A0A0R3TDV8_RODNA</name>
<dbReference type="PANTHER" id="PTHR10663">
    <property type="entry name" value="GUANYL-NUCLEOTIDE EXCHANGE FACTOR"/>
    <property type="match status" value="1"/>
</dbReference>
<dbReference type="InterPro" id="IPR011993">
    <property type="entry name" value="PH-like_dom_sf"/>
</dbReference>
<evidence type="ECO:0000256" key="6">
    <source>
        <dbReference type="SAM" id="MobiDB-lite"/>
    </source>
</evidence>
<gene>
    <name evidence="8" type="ORF">HNAJ_LOCUS5245</name>
</gene>
<evidence type="ECO:0000313" key="10">
    <source>
        <dbReference type="WBParaSite" id="HNAJ_0000524701-mRNA-1"/>
    </source>
</evidence>
<dbReference type="InterPro" id="IPR035999">
    <property type="entry name" value="Sec7_dom_sf"/>
</dbReference>
<dbReference type="SUPFAM" id="SSF48425">
    <property type="entry name" value="Sec7 domain"/>
    <property type="match status" value="1"/>
</dbReference>
<dbReference type="EMBL" id="UZAE01004294">
    <property type="protein sequence ID" value="VDO01105.1"/>
    <property type="molecule type" value="Genomic_DNA"/>
</dbReference>
<dbReference type="GO" id="GO:0005737">
    <property type="term" value="C:cytoplasm"/>
    <property type="evidence" value="ECO:0007669"/>
    <property type="project" value="UniProtKB-SubCell"/>
</dbReference>
<dbReference type="STRING" id="102285.A0A0R3TDV8"/>
<dbReference type="InterPro" id="IPR023394">
    <property type="entry name" value="Sec7_C_sf"/>
</dbReference>
<evidence type="ECO:0000256" key="5">
    <source>
        <dbReference type="ARBA" id="ARBA00023054"/>
    </source>
</evidence>
<dbReference type="Gene3D" id="1.10.1000.11">
    <property type="entry name" value="Arf Nucleotide-binding Site Opener,domain 2"/>
    <property type="match status" value="1"/>
</dbReference>
<dbReference type="Pfam" id="PF01369">
    <property type="entry name" value="Sec7"/>
    <property type="match status" value="1"/>
</dbReference>
<dbReference type="GO" id="GO:0005085">
    <property type="term" value="F:guanyl-nucleotide exchange factor activity"/>
    <property type="evidence" value="ECO:0007669"/>
    <property type="project" value="InterPro"/>
</dbReference>
<dbReference type="Proteomes" id="UP000278807">
    <property type="component" value="Unassembled WGS sequence"/>
</dbReference>
<keyword evidence="3" id="KW-0963">Cytoplasm</keyword>
<keyword evidence="5" id="KW-0175">Coiled coil</keyword>
<evidence type="ECO:0000313" key="9">
    <source>
        <dbReference type="Proteomes" id="UP000278807"/>
    </source>
</evidence>
<evidence type="ECO:0000256" key="1">
    <source>
        <dbReference type="ARBA" id="ARBA00004496"/>
    </source>
</evidence>
<sequence length="410" mass="46178">MMSLFRTPGESQKIVHLMTAFQSAYVEQNLTRVKAQFRNPESVMILAYAIIMLHTDMYSPNVRPDSKMSREDFVNNLRGIDDGEDLDRNLLLAIYDRMQMGEMLVAPDHTDQVRRVYRLLTGPLRPTNLVLPHRRLVCYCRLYEVQDKTKRDRSGPHQRDIFLFNDLLLVTKAIHKRRKESSSNSNSGTSTTYQVRNVITLLGIRVTTFETQHYENGFSLYRIDQSSASSQIGECEAEKKKGGNKSRNGSQKEASSEASRGTPMISFNAKTQSDKLRLLEDIQECIMETTEMDRVRLDDVLCKQSSSVPKRSTTVAEAPVSAAKVYSLPPGTAVPVAVTAKVPTASHTRQTRSGACHYQSQLSTDGLLSARGVTTCMPGNYYAGQSHTYHVPSSQRPRAYLYQRPSEPSH</sequence>
<proteinExistence type="inferred from homology"/>
<dbReference type="Pfam" id="PF16453">
    <property type="entry name" value="IQ_SEC7_PH"/>
    <property type="match status" value="2"/>
</dbReference>
<dbReference type="SMART" id="SM00222">
    <property type="entry name" value="Sec7"/>
    <property type="match status" value="1"/>
</dbReference>
<evidence type="ECO:0000259" key="7">
    <source>
        <dbReference type="PROSITE" id="PS50190"/>
    </source>
</evidence>
<feature type="region of interest" description="Disordered" evidence="6">
    <location>
        <begin position="232"/>
        <end position="267"/>
    </location>
</feature>
<evidence type="ECO:0000256" key="2">
    <source>
        <dbReference type="ARBA" id="ARBA00006248"/>
    </source>
</evidence>
<evidence type="ECO:0000256" key="3">
    <source>
        <dbReference type="ARBA" id="ARBA00022490"/>
    </source>
</evidence>
<dbReference type="InterPro" id="IPR000904">
    <property type="entry name" value="Sec7_dom"/>
</dbReference>
<reference evidence="8 9" key="2">
    <citation type="submission" date="2018-11" db="EMBL/GenBank/DDBJ databases">
        <authorList>
            <consortium name="Pathogen Informatics"/>
        </authorList>
    </citation>
    <scope>NUCLEOTIDE SEQUENCE [LARGE SCALE GENOMIC DNA]</scope>
</reference>
<dbReference type="PROSITE" id="PS50190">
    <property type="entry name" value="SEC7"/>
    <property type="match status" value="1"/>
</dbReference>
<dbReference type="WBParaSite" id="HNAJ_0000524701-mRNA-1">
    <property type="protein sequence ID" value="HNAJ_0000524701-mRNA-1"/>
    <property type="gene ID" value="HNAJ_0000524701"/>
</dbReference>
<protein>
    <submittedName>
        <fullName evidence="10">SEC7 domain-containing protein</fullName>
    </submittedName>
</protein>
<organism evidence="10">
    <name type="scientific">Rodentolepis nana</name>
    <name type="common">Dwarf tapeworm</name>
    <name type="synonym">Hymenolepis nana</name>
    <dbReference type="NCBI Taxonomy" id="102285"/>
    <lineage>
        <taxon>Eukaryota</taxon>
        <taxon>Metazoa</taxon>
        <taxon>Spiralia</taxon>
        <taxon>Lophotrochozoa</taxon>
        <taxon>Platyhelminthes</taxon>
        <taxon>Cestoda</taxon>
        <taxon>Eucestoda</taxon>
        <taxon>Cyclophyllidea</taxon>
        <taxon>Hymenolepididae</taxon>
        <taxon>Rodentolepis</taxon>
    </lineage>
</organism>
<comment type="subcellular location">
    <subcellularLocation>
        <location evidence="1">Cytoplasm</location>
    </subcellularLocation>
</comment>
<dbReference type="SUPFAM" id="SSF50729">
    <property type="entry name" value="PH domain-like"/>
    <property type="match status" value="1"/>
</dbReference>
<evidence type="ECO:0000313" key="8">
    <source>
        <dbReference type="EMBL" id="VDO01105.1"/>
    </source>
</evidence>
<dbReference type="InterPro" id="IPR033742">
    <property type="entry name" value="IQSEC_PH"/>
</dbReference>
<keyword evidence="9" id="KW-1185">Reference proteome</keyword>
<dbReference type="PANTHER" id="PTHR10663:SF342">
    <property type="entry name" value="FI21420P1"/>
    <property type="match status" value="1"/>
</dbReference>
<feature type="domain" description="SEC7" evidence="7">
    <location>
        <begin position="5"/>
        <end position="101"/>
    </location>
</feature>
<keyword evidence="4" id="KW-0597">Phosphoprotein</keyword>
<accession>A0A0R3TDV8</accession>
<dbReference type="Gene3D" id="2.30.29.30">
    <property type="entry name" value="Pleckstrin-homology domain (PH domain)/Phosphotyrosine-binding domain (PTB)"/>
    <property type="match status" value="1"/>
</dbReference>
<dbReference type="GO" id="GO:0032012">
    <property type="term" value="P:regulation of ARF protein signal transduction"/>
    <property type="evidence" value="ECO:0007669"/>
    <property type="project" value="InterPro"/>
</dbReference>